<dbReference type="Gene3D" id="3.30.420.40">
    <property type="match status" value="4"/>
</dbReference>
<name>A0A1A8W999_PLAMA</name>
<feature type="region of interest" description="Disordered" evidence="3">
    <location>
        <begin position="79"/>
        <end position="114"/>
    </location>
</feature>
<dbReference type="OrthoDB" id="5132116at2759"/>
<gene>
    <name evidence="5" type="primary">ARP4a</name>
    <name evidence="4" type="ORF">PMALA_026650</name>
    <name evidence="5" type="ORF">PMUG01_13036200</name>
</gene>
<reference evidence="4" key="2">
    <citation type="submission" date="2016-05" db="EMBL/GenBank/DDBJ databases">
        <authorList>
            <person name="Lavstsen T."/>
            <person name="Jespersen J.S."/>
        </authorList>
    </citation>
    <scope>NUCLEOTIDE SEQUENCE [LARGE SCALE GENOMIC DNA]</scope>
</reference>
<evidence type="ECO:0000313" key="4">
    <source>
        <dbReference type="EMBL" id="SBS89599.1"/>
    </source>
</evidence>
<dbReference type="SUPFAM" id="SSF53067">
    <property type="entry name" value="Actin-like ATPase domain"/>
    <property type="match status" value="2"/>
</dbReference>
<dbReference type="AlphaFoldDB" id="A0A1A8W999"/>
<dbReference type="Proteomes" id="UP000078597">
    <property type="component" value="Unassembled WGS sequence"/>
</dbReference>
<dbReference type="Proteomes" id="UP000219813">
    <property type="component" value="Chromosome 13"/>
</dbReference>
<protein>
    <submittedName>
        <fullName evidence="4 5">Actin-related protein, putative</fullName>
    </submittedName>
</protein>
<dbReference type="InterPro" id="IPR004000">
    <property type="entry name" value="Actin"/>
</dbReference>
<dbReference type="VEuPathDB" id="PlasmoDB:PmUG01_13036200"/>
<comment type="similarity">
    <text evidence="2">Belongs to the actin family.</text>
</comment>
<dbReference type="InterPro" id="IPR043129">
    <property type="entry name" value="ATPase_NBD"/>
</dbReference>
<evidence type="ECO:0000256" key="3">
    <source>
        <dbReference type="SAM" id="MobiDB-lite"/>
    </source>
</evidence>
<dbReference type="GeneID" id="39871076"/>
<dbReference type="PANTHER" id="PTHR11937">
    <property type="entry name" value="ACTIN"/>
    <property type="match status" value="1"/>
</dbReference>
<dbReference type="Pfam" id="PF00022">
    <property type="entry name" value="Actin"/>
    <property type="match status" value="1"/>
</dbReference>
<dbReference type="Gene3D" id="3.90.640.10">
    <property type="entry name" value="Actin, Chain A, domain 4"/>
    <property type="match status" value="2"/>
</dbReference>
<comment type="catalytic activity">
    <reaction evidence="1">
        <text>ATP + H2O = ADP + phosphate + H(+)</text>
        <dbReference type="Rhea" id="RHEA:13065"/>
        <dbReference type="ChEBI" id="CHEBI:15377"/>
        <dbReference type="ChEBI" id="CHEBI:15378"/>
        <dbReference type="ChEBI" id="CHEBI:30616"/>
        <dbReference type="ChEBI" id="CHEBI:43474"/>
        <dbReference type="ChEBI" id="CHEBI:456216"/>
    </reaction>
</comment>
<dbReference type="KEGG" id="pmal:PMUG01_13036200"/>
<accession>A0A1A8W999</accession>
<feature type="compositionally biased region" description="Low complexity" evidence="3">
    <location>
        <begin position="79"/>
        <end position="88"/>
    </location>
</feature>
<dbReference type="SMART" id="SM00268">
    <property type="entry name" value="ACTIN"/>
    <property type="match status" value="1"/>
</dbReference>
<reference evidence="5 7" key="3">
    <citation type="submission" date="2016-06" db="EMBL/GenBank/DDBJ databases">
        <authorList>
            <consortium name="Pathogen Informatics"/>
        </authorList>
    </citation>
    <scope>NUCLEOTIDE SEQUENCE [LARGE SCALE GENOMIC DNA]</scope>
</reference>
<sequence length="565" mass="63048">MTTNNDVNENLLCGGEDISALVVDLGFSTSKIGHNQEDTPRIFLNSICGECIFEEGVMGINGGANNDNVICSNGIGNAHGSNSSSSSRSGRRERSERSGTVGVPGIGGRGRSRNRGINDLMFPLNLYNRKEHVRVKPLFCRDQYNNVSLNSDVFEKMLEYAIEGVEVQRVYECTDEVIDSIKLGGLNLNFEEHPMLLSESNIHHNKIREEMTEILFEKYNIPALYFAKKAKLTSFSLGRSNSLVIDIGFSSLDINPVYEGYVLQKNSLEYNIGGNYFDKLIYETLKKDHINIIPYFCTSYNKYNMSSDLFKNIHSSYREEAILDIVRYMKETVCRIRVNNDTNLGTRGANATAKSSAIAASSTNVHSSTNTANIINNTSLNANASDLITAAGSANASSNGNIAEEKGNEKTRNYDLNDPLKEEYFELPDGCKINIDKYKYDIGECLFKSIPLENNFKGLPQSIINCILSSDVDIRKDLLHSIIVTGGSSSFPGLIERLYNSLKEKECFTQSIKLKILNMTSYVENKYSSWLGGSILASLGTFQQLWVSKREYLDSGHKLIFDRCF</sequence>
<evidence type="ECO:0000256" key="2">
    <source>
        <dbReference type="RuleBase" id="RU000487"/>
    </source>
</evidence>
<evidence type="ECO:0000313" key="7">
    <source>
        <dbReference type="Proteomes" id="UP000219813"/>
    </source>
</evidence>
<evidence type="ECO:0000256" key="1">
    <source>
        <dbReference type="ARBA" id="ARBA00049360"/>
    </source>
</evidence>
<dbReference type="EMBL" id="FLQW01001431">
    <property type="protein sequence ID" value="SBS89599.1"/>
    <property type="molecule type" value="Genomic_DNA"/>
</dbReference>
<evidence type="ECO:0000313" key="6">
    <source>
        <dbReference type="Proteomes" id="UP000078597"/>
    </source>
</evidence>
<reference evidence="6" key="1">
    <citation type="submission" date="2016-05" db="EMBL/GenBank/DDBJ databases">
        <authorList>
            <person name="Naeem Raeece"/>
        </authorList>
    </citation>
    <scope>NUCLEOTIDE SEQUENCE [LARGE SCALE GENOMIC DNA]</scope>
</reference>
<feature type="compositionally biased region" description="Basic and acidic residues" evidence="3">
    <location>
        <begin position="403"/>
        <end position="415"/>
    </location>
</feature>
<dbReference type="OMA" id="IAYRRCH"/>
<proteinExistence type="inferred from homology"/>
<feature type="region of interest" description="Disordered" evidence="3">
    <location>
        <begin position="396"/>
        <end position="415"/>
    </location>
</feature>
<dbReference type="EMBL" id="LT594634">
    <property type="protein sequence ID" value="SCP02715.1"/>
    <property type="molecule type" value="Genomic_DNA"/>
</dbReference>
<evidence type="ECO:0000313" key="5">
    <source>
        <dbReference type="EMBL" id="SCP02715.1"/>
    </source>
</evidence>
<dbReference type="RefSeq" id="XP_028863747.1">
    <property type="nucleotide sequence ID" value="XM_029007348.1"/>
</dbReference>
<keyword evidence="7" id="KW-1185">Reference proteome</keyword>
<organism evidence="4 6">
    <name type="scientific">Plasmodium malariae</name>
    <dbReference type="NCBI Taxonomy" id="5858"/>
    <lineage>
        <taxon>Eukaryota</taxon>
        <taxon>Sar</taxon>
        <taxon>Alveolata</taxon>
        <taxon>Apicomplexa</taxon>
        <taxon>Aconoidasida</taxon>
        <taxon>Haemosporida</taxon>
        <taxon>Plasmodiidae</taxon>
        <taxon>Plasmodium</taxon>
        <taxon>Plasmodium (Plasmodium)</taxon>
    </lineage>
</organism>